<evidence type="ECO:0000256" key="1">
    <source>
        <dbReference type="SAM" id="MobiDB-lite"/>
    </source>
</evidence>
<name>A0A0F9SDB3_9ZZZZ</name>
<accession>A0A0F9SDB3</accession>
<dbReference type="AlphaFoldDB" id="A0A0F9SDB3"/>
<reference evidence="2" key="1">
    <citation type="journal article" date="2015" name="Nature">
        <title>Complex archaea that bridge the gap between prokaryotes and eukaryotes.</title>
        <authorList>
            <person name="Spang A."/>
            <person name="Saw J.H."/>
            <person name="Jorgensen S.L."/>
            <person name="Zaremba-Niedzwiedzka K."/>
            <person name="Martijn J."/>
            <person name="Lind A.E."/>
            <person name="van Eijk R."/>
            <person name="Schleper C."/>
            <person name="Guy L."/>
            <person name="Ettema T.J."/>
        </authorList>
    </citation>
    <scope>NUCLEOTIDE SEQUENCE</scope>
</reference>
<proteinExistence type="predicted"/>
<comment type="caution">
    <text evidence="2">The sequence shown here is derived from an EMBL/GenBank/DDBJ whole genome shotgun (WGS) entry which is preliminary data.</text>
</comment>
<dbReference type="EMBL" id="LAZR01000488">
    <property type="protein sequence ID" value="KKN66845.1"/>
    <property type="molecule type" value="Genomic_DNA"/>
</dbReference>
<gene>
    <name evidence="2" type="ORF">LCGC14_0467130</name>
</gene>
<protein>
    <submittedName>
        <fullName evidence="2">Uncharacterized protein</fullName>
    </submittedName>
</protein>
<evidence type="ECO:0000313" key="2">
    <source>
        <dbReference type="EMBL" id="KKN66845.1"/>
    </source>
</evidence>
<feature type="compositionally biased region" description="Polar residues" evidence="1">
    <location>
        <begin position="40"/>
        <end position="67"/>
    </location>
</feature>
<feature type="region of interest" description="Disordered" evidence="1">
    <location>
        <begin position="20"/>
        <end position="67"/>
    </location>
</feature>
<sequence>MGDPATAIAGAGLGYQIFGPKPNQVGETPEGVQPVGGADSGQNQIASPYQSNIPVTPPTFMQSNPFMQGSVMGANPYMIGGR</sequence>
<organism evidence="2">
    <name type="scientific">marine sediment metagenome</name>
    <dbReference type="NCBI Taxonomy" id="412755"/>
    <lineage>
        <taxon>unclassified sequences</taxon>
        <taxon>metagenomes</taxon>
        <taxon>ecological metagenomes</taxon>
    </lineage>
</organism>